<dbReference type="HOGENOM" id="CLU_042538_0_1_1"/>
<dbReference type="GO" id="GO:0046872">
    <property type="term" value="F:metal ion binding"/>
    <property type="evidence" value="ECO:0007669"/>
    <property type="project" value="UniProtKB-KW"/>
</dbReference>
<organism evidence="5 6">
    <name type="scientific">Stachybotrys chlorohalonatus (strain IBT 40285)</name>
    <dbReference type="NCBI Taxonomy" id="1283841"/>
    <lineage>
        <taxon>Eukaryota</taxon>
        <taxon>Fungi</taxon>
        <taxon>Dikarya</taxon>
        <taxon>Ascomycota</taxon>
        <taxon>Pezizomycotina</taxon>
        <taxon>Sordariomycetes</taxon>
        <taxon>Hypocreomycetidae</taxon>
        <taxon>Hypocreales</taxon>
        <taxon>Stachybotryaceae</taxon>
        <taxon>Stachybotrys</taxon>
    </lineage>
</organism>
<sequence>MASTMDAPRPDRLPAAPEHTMVVIPNMFQSFVVANPLIHPDHKLVRKTSEDWISTFCKFSEKKRLQISKCNFSLFCAISAPYAPRRRFRTLCDWGNWVFPYDDMFDNGELKDKPQQSQQMMNRLMAPMLCTSYSTEGREAILRVHDLVFEQLSQEYRRNIVQYPGVPQMFTYSALIHVEDQFAERRPTLEEMVLTRRESAGVSPLYHLVEYAHDLHVPEEAFNNPLVQELEILGMDLIAMSVAHVCLVWVSITDLESSSNDIISYIKEEREGVKHNMVAICRLNGMTAQEAFDEVGSLLQSRFDRWEAVEDSLERSCWSNNENVQQYVTGIKSVVQANISWSFKSERYFGPRAEEVRRTRRIQVLLQPPYLME</sequence>
<evidence type="ECO:0000313" key="6">
    <source>
        <dbReference type="Proteomes" id="UP000028524"/>
    </source>
</evidence>
<dbReference type="InterPro" id="IPR034686">
    <property type="entry name" value="Terpene_cyclase-like_2"/>
</dbReference>
<dbReference type="PANTHER" id="PTHR35201">
    <property type="entry name" value="TERPENE SYNTHASE"/>
    <property type="match status" value="1"/>
</dbReference>
<evidence type="ECO:0000256" key="3">
    <source>
        <dbReference type="ARBA" id="ARBA00022842"/>
    </source>
</evidence>
<gene>
    <name evidence="5" type="ORF">S40285_08460</name>
</gene>
<dbReference type="OrthoDB" id="6486656at2759"/>
<dbReference type="SUPFAM" id="SSF48576">
    <property type="entry name" value="Terpenoid synthases"/>
    <property type="match status" value="1"/>
</dbReference>
<dbReference type="InterPro" id="IPR008949">
    <property type="entry name" value="Isoprenoid_synthase_dom_sf"/>
</dbReference>
<protein>
    <recommendedName>
        <fullName evidence="4">Terpene synthase</fullName>
        <ecNumber evidence="4">4.2.3.-</ecNumber>
    </recommendedName>
</protein>
<dbReference type="GO" id="GO:0010333">
    <property type="term" value="F:terpene synthase activity"/>
    <property type="evidence" value="ECO:0007669"/>
    <property type="project" value="InterPro"/>
</dbReference>
<dbReference type="InParanoid" id="A0A084QYJ9"/>
<comment type="cofactor">
    <cofactor evidence="1 4">
        <name>Mg(2+)</name>
        <dbReference type="ChEBI" id="CHEBI:18420"/>
    </cofactor>
</comment>
<dbReference type="AlphaFoldDB" id="A0A084QYJ9"/>
<comment type="similarity">
    <text evidence="2 4">Belongs to the terpene synthase family.</text>
</comment>
<evidence type="ECO:0000256" key="2">
    <source>
        <dbReference type="ARBA" id="ARBA00006333"/>
    </source>
</evidence>
<dbReference type="OMA" id="WSFRSER"/>
<accession>A0A084QYJ9</accession>
<dbReference type="PANTHER" id="PTHR35201:SF4">
    <property type="entry name" value="BETA-PINACENE SYNTHASE-RELATED"/>
    <property type="match status" value="1"/>
</dbReference>
<dbReference type="SFLD" id="SFLDG01020">
    <property type="entry name" value="Terpene_Cyclase_Like_2"/>
    <property type="match status" value="1"/>
</dbReference>
<keyword evidence="6" id="KW-1185">Reference proteome</keyword>
<dbReference type="Gene3D" id="1.10.600.10">
    <property type="entry name" value="Farnesyl Diphosphate Synthase"/>
    <property type="match status" value="1"/>
</dbReference>
<name>A0A084QYJ9_STAC4</name>
<evidence type="ECO:0000256" key="1">
    <source>
        <dbReference type="ARBA" id="ARBA00001946"/>
    </source>
</evidence>
<dbReference type="GO" id="GO:0008299">
    <property type="term" value="P:isoprenoid biosynthetic process"/>
    <property type="evidence" value="ECO:0007669"/>
    <property type="project" value="UniProtKB-ARBA"/>
</dbReference>
<evidence type="ECO:0000313" key="5">
    <source>
        <dbReference type="EMBL" id="KFA69034.1"/>
    </source>
</evidence>
<keyword evidence="4" id="KW-0456">Lyase</keyword>
<dbReference type="EMBL" id="KL659622">
    <property type="protein sequence ID" value="KFA69034.1"/>
    <property type="molecule type" value="Genomic_DNA"/>
</dbReference>
<keyword evidence="4" id="KW-0479">Metal-binding</keyword>
<dbReference type="Pfam" id="PF19086">
    <property type="entry name" value="Terpene_syn_C_2"/>
    <property type="match status" value="2"/>
</dbReference>
<keyword evidence="3 4" id="KW-0460">Magnesium</keyword>
<dbReference type="EC" id="4.2.3.-" evidence="4"/>
<dbReference type="STRING" id="1283841.A0A084QYJ9"/>
<dbReference type="SFLD" id="SFLDS00005">
    <property type="entry name" value="Isoprenoid_Synthase_Type_I"/>
    <property type="match status" value="1"/>
</dbReference>
<reference evidence="5 6" key="1">
    <citation type="journal article" date="2014" name="BMC Genomics">
        <title>Comparative genome sequencing reveals chemotype-specific gene clusters in the toxigenic black mold Stachybotrys.</title>
        <authorList>
            <person name="Semeiks J."/>
            <person name="Borek D."/>
            <person name="Otwinowski Z."/>
            <person name="Grishin N.V."/>
        </authorList>
    </citation>
    <scope>NUCLEOTIDE SEQUENCE [LARGE SCALE GENOMIC DNA]</scope>
    <source>
        <strain evidence="5 6">IBT 40285</strain>
    </source>
</reference>
<proteinExistence type="inferred from homology"/>
<dbReference type="Proteomes" id="UP000028524">
    <property type="component" value="Unassembled WGS sequence"/>
</dbReference>
<evidence type="ECO:0000256" key="4">
    <source>
        <dbReference type="RuleBase" id="RU366034"/>
    </source>
</evidence>